<organism evidence="1">
    <name type="scientific">hydrothermal vent metagenome</name>
    <dbReference type="NCBI Taxonomy" id="652676"/>
    <lineage>
        <taxon>unclassified sequences</taxon>
        <taxon>metagenomes</taxon>
        <taxon>ecological metagenomes</taxon>
    </lineage>
</organism>
<dbReference type="AlphaFoldDB" id="A0A3B0UI11"/>
<protein>
    <submittedName>
        <fullName evidence="1">Uncharacterized protein</fullName>
    </submittedName>
</protein>
<dbReference type="EMBL" id="UOEO01000125">
    <property type="protein sequence ID" value="VAW19934.1"/>
    <property type="molecule type" value="Genomic_DNA"/>
</dbReference>
<sequence>MKRIIISIALFFMFLVPNAFAAQKQVSLEVGGLTCPSCFYIAGKAMLSVTSVQILKFIEGKNQTAVYVVSYDDEAAEPELIVKAVIGYGYPAKIVATPAS</sequence>
<evidence type="ECO:0000313" key="1">
    <source>
        <dbReference type="EMBL" id="VAW19934.1"/>
    </source>
</evidence>
<dbReference type="SUPFAM" id="SSF55008">
    <property type="entry name" value="HMA, heavy metal-associated domain"/>
    <property type="match status" value="1"/>
</dbReference>
<proteinExistence type="predicted"/>
<name>A0A3B0UI11_9ZZZZ</name>
<dbReference type="Gene3D" id="3.30.70.100">
    <property type="match status" value="1"/>
</dbReference>
<dbReference type="GO" id="GO:0046872">
    <property type="term" value="F:metal ion binding"/>
    <property type="evidence" value="ECO:0007669"/>
    <property type="project" value="InterPro"/>
</dbReference>
<reference evidence="1" key="1">
    <citation type="submission" date="2018-06" db="EMBL/GenBank/DDBJ databases">
        <authorList>
            <person name="Zhirakovskaya E."/>
        </authorList>
    </citation>
    <scope>NUCLEOTIDE SEQUENCE</scope>
</reference>
<accession>A0A3B0UI11</accession>
<gene>
    <name evidence="1" type="ORF">MNBD_ALPHA12-2111</name>
</gene>
<dbReference type="InterPro" id="IPR036163">
    <property type="entry name" value="HMA_dom_sf"/>
</dbReference>